<evidence type="ECO:0000313" key="3">
    <source>
        <dbReference type="Proteomes" id="UP001152797"/>
    </source>
</evidence>
<evidence type="ECO:0000313" key="2">
    <source>
        <dbReference type="EMBL" id="CAL4804981.1"/>
    </source>
</evidence>
<name>A0A9P1GMP4_9DINO</name>
<keyword evidence="3" id="KW-1185">Reference proteome</keyword>
<proteinExistence type="predicted"/>
<dbReference type="EMBL" id="CAMXCT020006649">
    <property type="protein sequence ID" value="CAL1171044.1"/>
    <property type="molecule type" value="Genomic_DNA"/>
</dbReference>
<organism evidence="1">
    <name type="scientific">Cladocopium goreaui</name>
    <dbReference type="NCBI Taxonomy" id="2562237"/>
    <lineage>
        <taxon>Eukaryota</taxon>
        <taxon>Sar</taxon>
        <taxon>Alveolata</taxon>
        <taxon>Dinophyceae</taxon>
        <taxon>Suessiales</taxon>
        <taxon>Symbiodiniaceae</taxon>
        <taxon>Cladocopium</taxon>
    </lineage>
</organism>
<sequence length="446" mass="49981">MFQPKRARFGGSMFIQCGKKSACEGHGGSEGFITHEGTRITDPKGTYKLGEAWKCSDQVWAYWTADATTASLGTVMAVGTMKSYVVLDDADEGLIPNDWDHKVVRVGGGVAGGLPRFGGSYLIQLDSTRAFEGKFEGKEFVGHDGDRREISKSDVYKLGEAWQCNGQVWAYWREEQKDLHAGWVTAVGSEKSYVEFDDGEKGPVPNSWIHKMVRFGGGAIRFGGSHLIHWDSTRAFEGKFEGNYFVAHDGDRREISKSDIYTLGEVWQCNDKVWTYWTEDHKYLHSGKVIAVGAEKSFVEIDAGDKGTVPNGWIHKMVRFSGGTARFGGSHLIHWDTTRAFEGKFEGNDFVAHDGDRREISKSDIYKLGEVWQCNDKVWAYYTEDHKYLNSGKVTAVGAEKSYVEFDDKDKGLLPNEWIHKMVSFQGNTSNLNNNNNESNMDNADS</sequence>
<dbReference type="OrthoDB" id="10586409at2759"/>
<protein>
    <submittedName>
        <fullName evidence="2">ATP-dependent zinc metalloprotease FTSH 10, mitochondrial</fullName>
    </submittedName>
</protein>
<dbReference type="GO" id="GO:0008237">
    <property type="term" value="F:metallopeptidase activity"/>
    <property type="evidence" value="ECO:0007669"/>
    <property type="project" value="UniProtKB-KW"/>
</dbReference>
<dbReference type="Proteomes" id="UP001152797">
    <property type="component" value="Unassembled WGS sequence"/>
</dbReference>
<gene>
    <name evidence="1" type="ORF">C1SCF055_LOCUS42295</name>
</gene>
<evidence type="ECO:0000313" key="1">
    <source>
        <dbReference type="EMBL" id="CAI4017669.1"/>
    </source>
</evidence>
<reference evidence="1" key="1">
    <citation type="submission" date="2022-10" db="EMBL/GenBank/DDBJ databases">
        <authorList>
            <person name="Chen Y."/>
            <person name="Dougan E. K."/>
            <person name="Chan C."/>
            <person name="Rhodes N."/>
            <person name="Thang M."/>
        </authorList>
    </citation>
    <scope>NUCLEOTIDE SEQUENCE</scope>
</reference>
<dbReference type="EMBL" id="CAMXCT030006649">
    <property type="protein sequence ID" value="CAL4804981.1"/>
    <property type="molecule type" value="Genomic_DNA"/>
</dbReference>
<dbReference type="EMBL" id="CAMXCT010006649">
    <property type="protein sequence ID" value="CAI4017669.1"/>
    <property type="molecule type" value="Genomic_DNA"/>
</dbReference>
<keyword evidence="2" id="KW-0482">Metalloprotease</keyword>
<comment type="caution">
    <text evidence="1">The sequence shown here is derived from an EMBL/GenBank/DDBJ whole genome shotgun (WGS) entry which is preliminary data.</text>
</comment>
<dbReference type="AlphaFoldDB" id="A0A9P1GMP4"/>
<accession>A0A9P1GMP4</accession>
<reference evidence="2 3" key="2">
    <citation type="submission" date="2024-05" db="EMBL/GenBank/DDBJ databases">
        <authorList>
            <person name="Chen Y."/>
            <person name="Shah S."/>
            <person name="Dougan E. K."/>
            <person name="Thang M."/>
            <person name="Chan C."/>
        </authorList>
    </citation>
    <scope>NUCLEOTIDE SEQUENCE [LARGE SCALE GENOMIC DNA]</scope>
</reference>
<keyword evidence="2" id="KW-0378">Hydrolase</keyword>
<keyword evidence="2" id="KW-0645">Protease</keyword>